<comment type="caution">
    <text evidence="1">The sequence shown here is derived from an EMBL/GenBank/DDBJ whole genome shotgun (WGS) entry which is preliminary data.</text>
</comment>
<sequence>MTVQLFTPPGLATGTPYHHVAVATGTRHVHVAGQVGGHLDGTPLAPDLAGQVVQALHNTAVALRGAGATLSDVVRLTLYVTRWTEDQMPELLDGLDRAAGELGLTLPLPPASLIGVDALYAPDVLVEIEATAITD</sequence>
<evidence type="ECO:0000313" key="1">
    <source>
        <dbReference type="EMBL" id="NKX92174.1"/>
    </source>
</evidence>
<dbReference type="Gene3D" id="3.30.1330.40">
    <property type="entry name" value="RutC-like"/>
    <property type="match status" value="1"/>
</dbReference>
<proteinExistence type="predicted"/>
<dbReference type="Pfam" id="PF01042">
    <property type="entry name" value="Ribonuc_L-PSP"/>
    <property type="match status" value="1"/>
</dbReference>
<organism evidence="1 2">
    <name type="scientific">Sanguibacter hominis ATCC BAA-789</name>
    <dbReference type="NCBI Taxonomy" id="1312740"/>
    <lineage>
        <taxon>Bacteria</taxon>
        <taxon>Bacillati</taxon>
        <taxon>Actinomycetota</taxon>
        <taxon>Actinomycetes</taxon>
        <taxon>Micrococcales</taxon>
        <taxon>Sanguibacteraceae</taxon>
        <taxon>Sanguibacter</taxon>
    </lineage>
</organism>
<dbReference type="Proteomes" id="UP000774283">
    <property type="component" value="Unassembled WGS sequence"/>
</dbReference>
<reference evidence="1 2" key="1">
    <citation type="submission" date="2020-04" db="EMBL/GenBank/DDBJ databases">
        <title>MicrobeNet Type strains.</title>
        <authorList>
            <person name="Nicholson A.C."/>
        </authorList>
    </citation>
    <scope>NUCLEOTIDE SEQUENCE [LARGE SCALE GENOMIC DNA]</scope>
    <source>
        <strain evidence="1 2">ATCC BAA-789</strain>
    </source>
</reference>
<name>A0A9X5FDB5_9MICO</name>
<dbReference type="EMBL" id="JAAXOW010000001">
    <property type="protein sequence ID" value="NKX92174.1"/>
    <property type="molecule type" value="Genomic_DNA"/>
</dbReference>
<accession>A0A9X5FDB5</accession>
<gene>
    <name evidence="1" type="ORF">HF995_02625</name>
</gene>
<keyword evidence="2" id="KW-1185">Reference proteome</keyword>
<dbReference type="PANTHER" id="PTHR43857:SF1">
    <property type="entry name" value="YJGH FAMILY PROTEIN"/>
    <property type="match status" value="1"/>
</dbReference>
<protein>
    <submittedName>
        <fullName evidence="1">RidA family protein</fullName>
    </submittedName>
</protein>
<dbReference type="AlphaFoldDB" id="A0A9X5FDB5"/>
<dbReference type="RefSeq" id="WP_168446244.1">
    <property type="nucleotide sequence ID" value="NZ_JAAXOW010000001.1"/>
</dbReference>
<dbReference type="PANTHER" id="PTHR43857">
    <property type="entry name" value="BLR7761 PROTEIN"/>
    <property type="match status" value="1"/>
</dbReference>
<dbReference type="InterPro" id="IPR006175">
    <property type="entry name" value="YjgF/YER057c/UK114"/>
</dbReference>
<evidence type="ECO:0000313" key="2">
    <source>
        <dbReference type="Proteomes" id="UP000774283"/>
    </source>
</evidence>
<dbReference type="InterPro" id="IPR035959">
    <property type="entry name" value="RutC-like_sf"/>
</dbReference>
<dbReference type="SUPFAM" id="SSF55298">
    <property type="entry name" value="YjgF-like"/>
    <property type="match status" value="1"/>
</dbReference>
<dbReference type="CDD" id="cd00448">
    <property type="entry name" value="YjgF_YER057c_UK114_family"/>
    <property type="match status" value="1"/>
</dbReference>